<reference evidence="1" key="1">
    <citation type="submission" date="2025-08" db="UniProtKB">
        <authorList>
            <consortium name="Ensembl"/>
        </authorList>
    </citation>
    <scope>IDENTIFICATION</scope>
</reference>
<sequence>VFLFCGDLCLFRHHRVLHRCFLSDKLLKDRDDENANAKVRKTCMVNDSVHEVQCTVAQIENTEVANAGGPLEASTGDDRPTTYAYPSIWSKEQFEQFKSKNEWLYAKNGTLGCTSCRDVKNLGVKASRGVNIANQLAEGKIAPFGHSRNVQLTSLRKKICGQRDTLAHSEAIKILQTAKKDILLNLNATSFILQYVAKDNKPFTDFENLIDLQQANSLDLGRILHSKTVCVDIIDHISVQMKNELMKRIIENRSKKTVLADESTSVRHKSTLIVFLKAKLDSLCAAHIKQQLMSCLFNNGFTVELLQEVLTGFCSDEASVMLGVKSGVGKLLQDDFPDIILWHCLNHRLELAVDQALDATGGTKDVQAFLDTLYSLYSQSPKNMRELSECAHNLHITLRRIGRVFTVRWVASSRRAVDAIWHSYAALAQHFRGASEDRLLFKLCSINFLKSLALMADNRRITLTKAHNIMMMYIKRIESLTRHPGQHTVEACQAEKEMKYKGEQVAALRGQLTLQRARLCAMALHVNEKETHLGFVEYKASGGRSIPNNMKKLCIAVDTLSASNADCEQGFSAMNNIITEYRSKLTTKNAANLLFMSTTSFTHEMASKYSIPFIKWSTDSTCWPHHFHGHFNQIAIWYASSNPHKI</sequence>
<dbReference type="Ensembl" id="ENSPKIT00000034971.1">
    <property type="protein sequence ID" value="ENSPKIP00000010833.1"/>
    <property type="gene ID" value="ENSPKIG00000025388.1"/>
</dbReference>
<reference evidence="1" key="2">
    <citation type="submission" date="2025-09" db="UniProtKB">
        <authorList>
            <consortium name="Ensembl"/>
        </authorList>
    </citation>
    <scope>IDENTIFICATION</scope>
</reference>
<dbReference type="AlphaFoldDB" id="A0A3B3QXI1"/>
<proteinExistence type="predicted"/>
<dbReference type="PANTHER" id="PTHR46880">
    <property type="entry name" value="RAS-ASSOCIATING DOMAIN-CONTAINING PROTEIN"/>
    <property type="match status" value="1"/>
</dbReference>
<name>A0A3B3QXI1_9TELE</name>
<evidence type="ECO:0000313" key="1">
    <source>
        <dbReference type="Ensembl" id="ENSPKIP00000010833.1"/>
    </source>
</evidence>
<dbReference type="Proteomes" id="UP000261540">
    <property type="component" value="Unplaced"/>
</dbReference>
<dbReference type="PANTHER" id="PTHR46880:SF8">
    <property type="entry name" value="E3 SUMO-PROTEIN LIGASE KIAA1586"/>
    <property type="match status" value="1"/>
</dbReference>
<keyword evidence="2" id="KW-1185">Reference proteome</keyword>
<organism evidence="1 2">
    <name type="scientific">Paramormyrops kingsleyae</name>
    <dbReference type="NCBI Taxonomy" id="1676925"/>
    <lineage>
        <taxon>Eukaryota</taxon>
        <taxon>Metazoa</taxon>
        <taxon>Chordata</taxon>
        <taxon>Craniata</taxon>
        <taxon>Vertebrata</taxon>
        <taxon>Euteleostomi</taxon>
        <taxon>Actinopterygii</taxon>
        <taxon>Neopterygii</taxon>
        <taxon>Teleostei</taxon>
        <taxon>Osteoglossocephala</taxon>
        <taxon>Osteoglossomorpha</taxon>
        <taxon>Osteoglossiformes</taxon>
        <taxon>Mormyridae</taxon>
        <taxon>Paramormyrops</taxon>
    </lineage>
</organism>
<evidence type="ECO:0000313" key="2">
    <source>
        <dbReference type="Proteomes" id="UP000261540"/>
    </source>
</evidence>
<accession>A0A3B3QXI1</accession>
<protein>
    <recommendedName>
        <fullName evidence="3">DUF4371 domain-containing protein</fullName>
    </recommendedName>
</protein>
<evidence type="ECO:0008006" key="3">
    <source>
        <dbReference type="Google" id="ProtNLM"/>
    </source>
</evidence>
<dbReference type="GeneTree" id="ENSGT00940000162903"/>